<organism evidence="2">
    <name type="scientific">Lygus hesperus</name>
    <name type="common">Western plant bug</name>
    <dbReference type="NCBI Taxonomy" id="30085"/>
    <lineage>
        <taxon>Eukaryota</taxon>
        <taxon>Metazoa</taxon>
        <taxon>Ecdysozoa</taxon>
        <taxon>Arthropoda</taxon>
        <taxon>Hexapoda</taxon>
        <taxon>Insecta</taxon>
        <taxon>Pterygota</taxon>
        <taxon>Neoptera</taxon>
        <taxon>Paraneoptera</taxon>
        <taxon>Hemiptera</taxon>
        <taxon>Heteroptera</taxon>
        <taxon>Panheteroptera</taxon>
        <taxon>Cimicomorpha</taxon>
        <taxon>Miridae</taxon>
        <taxon>Mirini</taxon>
        <taxon>Lygus</taxon>
    </lineage>
</organism>
<feature type="signal peptide" evidence="1">
    <location>
        <begin position="1"/>
        <end position="24"/>
    </location>
</feature>
<protein>
    <submittedName>
        <fullName evidence="2">Receptor-binding cancer antigen expressed on SiSo cells</fullName>
    </submittedName>
</protein>
<dbReference type="InterPro" id="IPR017025">
    <property type="entry name" value="Cancer-assoc_antigen_RCAS1"/>
</dbReference>
<gene>
    <name evidence="2" type="primary">Ebag9</name>
    <name evidence="2" type="ORF">g.62191</name>
</gene>
<dbReference type="EMBL" id="GDHC01015141">
    <property type="protein sequence ID" value="JAQ03488.1"/>
    <property type="molecule type" value="Transcribed_RNA"/>
</dbReference>
<dbReference type="PANTHER" id="PTHR15208:SF2">
    <property type="entry name" value="RECEPTOR-BINDING CANCER ANTIGEN EXPRESSED ON SISO CELLS"/>
    <property type="match status" value="1"/>
</dbReference>
<dbReference type="AlphaFoldDB" id="A0A146L505"/>
<keyword evidence="1" id="KW-0732">Signal</keyword>
<proteinExistence type="predicted"/>
<keyword evidence="2" id="KW-0675">Receptor</keyword>
<dbReference type="PIRSF" id="PIRSF034247">
    <property type="entry name" value="RCAS1"/>
    <property type="match status" value="1"/>
</dbReference>
<accession>A0A146L505</accession>
<reference evidence="2" key="1">
    <citation type="journal article" date="2016" name="Gigascience">
        <title>De novo construction of an expanded transcriptome assembly for the western tarnished plant bug, Lygus hesperus.</title>
        <authorList>
            <person name="Tassone E.E."/>
            <person name="Geib S.M."/>
            <person name="Hall B."/>
            <person name="Fabrick J.A."/>
            <person name="Brent C.S."/>
            <person name="Hull J.J."/>
        </authorList>
    </citation>
    <scope>NUCLEOTIDE SEQUENCE</scope>
</reference>
<evidence type="ECO:0000256" key="1">
    <source>
        <dbReference type="SAM" id="SignalP"/>
    </source>
</evidence>
<dbReference type="GO" id="GO:0030141">
    <property type="term" value="C:secretory granule"/>
    <property type="evidence" value="ECO:0007669"/>
    <property type="project" value="TreeGrafter"/>
</dbReference>
<dbReference type="PANTHER" id="PTHR15208">
    <property type="entry name" value="RECEPTOR-BINDING CANCER ANTIGEN EXPRESSED ON SISO CELLS CANCER ASSOCIATED SURFACE ANTIGEN RCAS1 ESTROGEN RECEPTOR-BINDING FRAGMENT- ASSOCIATED GENE 9 PROTEIN"/>
    <property type="match status" value="1"/>
</dbReference>
<feature type="non-terminal residue" evidence="2">
    <location>
        <position position="1"/>
    </location>
</feature>
<sequence>NAMIVQKIKAVFLFILNLIKKSLCCLRRRRKSSADVVPLTDVGIGPNFQGLHGNPQGDEMVNWNNWEDPSKPKAPQTIEEHIQYYRSQRMGKQGEPTTPEEPQVDFFEDMTPTIKKQTKLIMRPKESTQHNRLAFNPSSDIVLPDDSGELKSWEETENREGFWGDSGDWNTDEILRAKRMEEKRRKMLEKEHQRRGTVT</sequence>
<evidence type="ECO:0000313" key="2">
    <source>
        <dbReference type="EMBL" id="JAQ03488.1"/>
    </source>
</evidence>
<name>A0A146L505_LYGHE</name>
<feature type="chain" id="PRO_5007526911" evidence="1">
    <location>
        <begin position="25"/>
        <end position="199"/>
    </location>
</feature>